<protein>
    <submittedName>
        <fullName evidence="2">Antibiotic biosynthesis monooxygenase</fullName>
    </submittedName>
</protein>
<name>A0A2R4CB94_9BURK</name>
<gene>
    <name evidence="2" type="ORF">C9I28_14675</name>
</gene>
<dbReference type="GO" id="GO:0004497">
    <property type="term" value="F:monooxygenase activity"/>
    <property type="evidence" value="ECO:0007669"/>
    <property type="project" value="UniProtKB-KW"/>
</dbReference>
<keyword evidence="3" id="KW-1185">Reference proteome</keyword>
<keyword evidence="2" id="KW-0560">Oxidoreductase</keyword>
<evidence type="ECO:0000313" key="2">
    <source>
        <dbReference type="EMBL" id="AVR96778.1"/>
    </source>
</evidence>
<dbReference type="KEGG" id="masz:C9I28_14675"/>
<dbReference type="Pfam" id="PF03992">
    <property type="entry name" value="ABM"/>
    <property type="match status" value="1"/>
</dbReference>
<dbReference type="InterPro" id="IPR007138">
    <property type="entry name" value="ABM_dom"/>
</dbReference>
<dbReference type="OrthoDB" id="9798157at2"/>
<sequence>MIVEYIRYSLPASLPEPFLADYSRAAHVLDKSDHCRGYQMCRCVDEPNVFVLRIEWDSVAGHMEGFRKSPGFRDFLEAIRRYIPHILEMRHYEVTEVRSRR</sequence>
<evidence type="ECO:0000259" key="1">
    <source>
        <dbReference type="Pfam" id="PF03992"/>
    </source>
</evidence>
<evidence type="ECO:0000313" key="3">
    <source>
        <dbReference type="Proteomes" id="UP000240505"/>
    </source>
</evidence>
<proteinExistence type="predicted"/>
<accession>A0A2R4CB94</accession>
<dbReference type="Proteomes" id="UP000240505">
    <property type="component" value="Chromosome"/>
</dbReference>
<dbReference type="Gene3D" id="3.30.70.100">
    <property type="match status" value="1"/>
</dbReference>
<organism evidence="2 3">
    <name type="scientific">Pseudoduganella armeniaca</name>
    <dbReference type="NCBI Taxonomy" id="2072590"/>
    <lineage>
        <taxon>Bacteria</taxon>
        <taxon>Pseudomonadati</taxon>
        <taxon>Pseudomonadota</taxon>
        <taxon>Betaproteobacteria</taxon>
        <taxon>Burkholderiales</taxon>
        <taxon>Oxalobacteraceae</taxon>
        <taxon>Telluria group</taxon>
        <taxon>Pseudoduganella</taxon>
    </lineage>
</organism>
<reference evidence="2 3" key="1">
    <citation type="submission" date="2018-03" db="EMBL/GenBank/DDBJ databases">
        <title>Massilia armeniaca sp. nov., isolated from desert soil.</title>
        <authorList>
            <person name="Huang H."/>
            <person name="Ren M."/>
        </authorList>
    </citation>
    <scope>NUCLEOTIDE SEQUENCE [LARGE SCALE GENOMIC DNA]</scope>
    <source>
        <strain evidence="2 3">ZMN-3</strain>
    </source>
</reference>
<dbReference type="InterPro" id="IPR011008">
    <property type="entry name" value="Dimeric_a/b-barrel"/>
</dbReference>
<dbReference type="RefSeq" id="WP_107142127.1">
    <property type="nucleotide sequence ID" value="NZ_CP028324.1"/>
</dbReference>
<keyword evidence="2" id="KW-0503">Monooxygenase</keyword>
<dbReference type="EMBL" id="CP028324">
    <property type="protein sequence ID" value="AVR96778.1"/>
    <property type="molecule type" value="Genomic_DNA"/>
</dbReference>
<dbReference type="SUPFAM" id="SSF54909">
    <property type="entry name" value="Dimeric alpha+beta barrel"/>
    <property type="match status" value="1"/>
</dbReference>
<feature type="domain" description="ABM" evidence="1">
    <location>
        <begin position="1"/>
        <end position="77"/>
    </location>
</feature>
<dbReference type="AlphaFoldDB" id="A0A2R4CB94"/>